<dbReference type="EMBL" id="AOKG01002383">
    <property type="protein sequence ID" value="EPN34676.1"/>
    <property type="molecule type" value="Genomic_DNA"/>
</dbReference>
<dbReference type="PROSITE" id="PS50927">
    <property type="entry name" value="BULB_LECTIN"/>
    <property type="match status" value="1"/>
</dbReference>
<feature type="non-terminal residue" evidence="2">
    <location>
        <position position="80"/>
    </location>
</feature>
<feature type="domain" description="Bulb-type lectin" evidence="1">
    <location>
        <begin position="1"/>
        <end position="80"/>
    </location>
</feature>
<dbReference type="InterPro" id="IPR001480">
    <property type="entry name" value="Bulb-type_lectin_dom"/>
</dbReference>
<evidence type="ECO:0000313" key="3">
    <source>
        <dbReference type="Proteomes" id="UP000015729"/>
    </source>
</evidence>
<evidence type="ECO:0000313" key="2">
    <source>
        <dbReference type="EMBL" id="EPN34676.1"/>
    </source>
</evidence>
<protein>
    <recommendedName>
        <fullName evidence="1">Bulb-type lectin domain-containing protein</fullName>
    </recommendedName>
</protein>
<feature type="non-terminal residue" evidence="2">
    <location>
        <position position="1"/>
    </location>
</feature>
<gene>
    <name evidence="2" type="ORF">A244_34533</name>
</gene>
<dbReference type="AlphaFoldDB" id="S6U8J7"/>
<organism evidence="2 3">
    <name type="scientific">Pseudomonas syringae pv. actinidiae ICMP 18807</name>
    <dbReference type="NCBI Taxonomy" id="1194404"/>
    <lineage>
        <taxon>Bacteria</taxon>
        <taxon>Pseudomonadati</taxon>
        <taxon>Pseudomonadota</taxon>
        <taxon>Gammaproteobacteria</taxon>
        <taxon>Pseudomonadales</taxon>
        <taxon>Pseudomonadaceae</taxon>
        <taxon>Pseudomonas</taxon>
        <taxon>Pseudomonas syringae</taxon>
    </lineage>
</organism>
<reference evidence="2 3" key="1">
    <citation type="journal article" date="2013" name="PLoS Pathog.">
        <title>Genomic analysis of the Kiwifruit pathogen Pseudomonas syringae pv. actinidiae provides insight into the origins of an emergent plant disease.</title>
        <authorList>
            <person name="McCann H.C."/>
            <person name="Rikkerink E.H."/>
            <person name="Bertels F."/>
            <person name="Fiers M."/>
            <person name="Lu A."/>
            <person name="Rees-George J."/>
            <person name="Andersen M.T."/>
            <person name="Gleave A.P."/>
            <person name="Haubold B."/>
            <person name="Wohlers M.W."/>
            <person name="Guttman D.S."/>
            <person name="Wang P.W."/>
            <person name="Straub C."/>
            <person name="Vanneste J.L."/>
            <person name="Rainey P.B."/>
            <person name="Templeton M.D."/>
        </authorList>
    </citation>
    <scope>NUCLEOTIDE SEQUENCE [LARGE SCALE GENOMIC DNA]</scope>
    <source>
        <strain evidence="2 3">ICMP 18807</strain>
    </source>
</reference>
<comment type="caution">
    <text evidence="2">The sequence shown here is derived from an EMBL/GenBank/DDBJ whole genome shotgun (WGS) entry which is preliminary data.</text>
</comment>
<accession>S6U8J7</accession>
<dbReference type="Proteomes" id="UP000015729">
    <property type="component" value="Unassembled WGS sequence"/>
</dbReference>
<evidence type="ECO:0000259" key="1">
    <source>
        <dbReference type="PROSITE" id="PS50927"/>
    </source>
</evidence>
<sequence>AGAALTQWRARHIKQPVANSTEDVSLALLGNRALLMIKPESASKAIGLFSSAWNTLARNRQLTIGEETAMPLSEDGRVAL</sequence>
<name>S6U8J7_PSESF</name>
<proteinExistence type="predicted"/>